<evidence type="ECO:0000313" key="11">
    <source>
        <dbReference type="Proteomes" id="UP000297385"/>
    </source>
</evidence>
<keyword evidence="3 8" id="KW-0663">Pyridoxal phosphate</keyword>
<organism evidence="10 11">
    <name type="scientific">Paraburkholderia dipogonis</name>
    <dbReference type="NCBI Taxonomy" id="1211383"/>
    <lineage>
        <taxon>Bacteria</taxon>
        <taxon>Pseudomonadati</taxon>
        <taxon>Pseudomonadota</taxon>
        <taxon>Betaproteobacteria</taxon>
        <taxon>Burkholderiales</taxon>
        <taxon>Burkholderiaceae</taxon>
        <taxon>Paraburkholderia</taxon>
    </lineage>
</organism>
<evidence type="ECO:0000256" key="3">
    <source>
        <dbReference type="ARBA" id="ARBA00022898"/>
    </source>
</evidence>
<proteinExistence type="inferred from homology"/>
<evidence type="ECO:0000256" key="9">
    <source>
        <dbReference type="RuleBase" id="RU362118"/>
    </source>
</evidence>
<protein>
    <submittedName>
        <fullName evidence="10">Cystathionine beta-lyase</fullName>
        <ecNumber evidence="10">4.4.1.8</ecNumber>
    </submittedName>
</protein>
<evidence type="ECO:0000256" key="8">
    <source>
        <dbReference type="PIRSR" id="PIRSR001434-2"/>
    </source>
</evidence>
<comment type="catalytic activity">
    <reaction evidence="7">
        <text>an S-substituted L-cysteine + H2O = a thiol + pyruvate + NH4(+)</text>
        <dbReference type="Rhea" id="RHEA:18121"/>
        <dbReference type="ChEBI" id="CHEBI:15361"/>
        <dbReference type="ChEBI" id="CHEBI:15377"/>
        <dbReference type="ChEBI" id="CHEBI:28938"/>
        <dbReference type="ChEBI" id="CHEBI:29256"/>
        <dbReference type="ChEBI" id="CHEBI:58717"/>
        <dbReference type="EC" id="4.4.1.13"/>
    </reaction>
</comment>
<dbReference type="RefSeq" id="WP_134466181.1">
    <property type="nucleotide sequence ID" value="NZ_JBHMFL010000138.1"/>
</dbReference>
<dbReference type="GeneID" id="97309498"/>
<keyword evidence="4 10" id="KW-0456">Lyase</keyword>
<dbReference type="GO" id="GO:0047804">
    <property type="term" value="F:cysteine-S-conjugate beta-lyase activity"/>
    <property type="evidence" value="ECO:0007669"/>
    <property type="project" value="UniProtKB-EC"/>
</dbReference>
<dbReference type="PROSITE" id="PS00868">
    <property type="entry name" value="CYS_MET_METAB_PP"/>
    <property type="match status" value="1"/>
</dbReference>
<dbReference type="GO" id="GO:0019450">
    <property type="term" value="P:L-cysteine catabolic process to pyruvate"/>
    <property type="evidence" value="ECO:0007669"/>
    <property type="project" value="TreeGrafter"/>
</dbReference>
<dbReference type="FunFam" id="3.40.640.10:FF:000046">
    <property type="entry name" value="Cystathionine gamma-lyase"/>
    <property type="match status" value="1"/>
</dbReference>
<comment type="pathway">
    <text evidence="5">Amino-acid biosynthesis; L-methionine biosynthesis via de novo pathway; L-homocysteine from L-cystathionine: step 1/1.</text>
</comment>
<dbReference type="PIRSF" id="PIRSF001434">
    <property type="entry name" value="CGS"/>
    <property type="match status" value="1"/>
</dbReference>
<dbReference type="SUPFAM" id="SSF53383">
    <property type="entry name" value="PLP-dependent transferases"/>
    <property type="match status" value="1"/>
</dbReference>
<evidence type="ECO:0000256" key="4">
    <source>
        <dbReference type="ARBA" id="ARBA00023239"/>
    </source>
</evidence>
<dbReference type="GO" id="GO:0019346">
    <property type="term" value="P:transsulfuration"/>
    <property type="evidence" value="ECO:0007669"/>
    <property type="project" value="InterPro"/>
</dbReference>
<evidence type="ECO:0000256" key="1">
    <source>
        <dbReference type="ARBA" id="ARBA00001933"/>
    </source>
</evidence>
<dbReference type="Gene3D" id="3.90.1150.10">
    <property type="entry name" value="Aspartate Aminotransferase, domain 1"/>
    <property type="match status" value="1"/>
</dbReference>
<dbReference type="InterPro" id="IPR054542">
    <property type="entry name" value="Cys_met_metab_PP"/>
</dbReference>
<dbReference type="InterPro" id="IPR006233">
    <property type="entry name" value="Cys_b_lyase_bac"/>
</dbReference>
<reference evidence="10 11" key="1">
    <citation type="submission" date="2019-03" db="EMBL/GenBank/DDBJ databases">
        <title>Complete Genome Sequence of Paraburkholderia dipogonis ICMP 19430T, a Nitrogen-fixing Symbiont of the South African Invasive Legume Dipogon lignosus in New Zealand.</title>
        <authorList>
            <person name="De Meyer S.E."/>
        </authorList>
    </citation>
    <scope>NUCLEOTIDE SEQUENCE [LARGE SCALE GENOMIC DNA]</scope>
    <source>
        <strain evidence="10 11">ICMP 19430</strain>
    </source>
</reference>
<accession>A0A4Y8MJM5</accession>
<dbReference type="Proteomes" id="UP000297385">
    <property type="component" value="Unassembled WGS sequence"/>
</dbReference>
<feature type="modified residue" description="N6-(pyridoxal phosphate)lysine" evidence="8">
    <location>
        <position position="213"/>
    </location>
</feature>
<dbReference type="InterPro" id="IPR015424">
    <property type="entry name" value="PyrdxlP-dep_Trfase"/>
</dbReference>
<evidence type="ECO:0000256" key="2">
    <source>
        <dbReference type="ARBA" id="ARBA00009077"/>
    </source>
</evidence>
<evidence type="ECO:0000256" key="6">
    <source>
        <dbReference type="ARBA" id="ARBA00047517"/>
    </source>
</evidence>
<dbReference type="EC" id="4.4.1.8" evidence="10"/>
<sequence length="397" mass="42322">MSARDNDGLLTRVLHAGSPPFEDGAAPVNVPVVRTSTVRFEQNADRVALQQRREAGEAVSTYGRHGMATHRALEAAIGELEGASSVLLAPSGLSAVSLVFIALLSPGDHVLVQDSVYGPVRERVEPLLTRLGVSFTYFNASDGLPTALLQPTTRLIYAESPSSFLYEVIDLPALAAFAHEHGVLLAADNTSGAGLLYQPLALGADISLQAITKYLGGHSDLMQGAVSTANPEIGRRLLDTHDALGLSVGADDAYLALRGIRSLAVRLAQHGRNALEVASYLQTESDVVARVFHPALPDDPGHALWKRDFKGANGLVSFAFRGAQAAQAYAFVDALRLFGIGASWGGYESLALVAPPSRIREHSYWRGSDPIVRLHVGLEDPADLIADLGQAFRRVLK</sequence>
<comment type="cofactor">
    <cofactor evidence="1 9">
        <name>pyridoxal 5'-phosphate</name>
        <dbReference type="ChEBI" id="CHEBI:597326"/>
    </cofactor>
</comment>
<gene>
    <name evidence="10" type="primary">metC</name>
    <name evidence="10" type="ORF">E2553_40340</name>
</gene>
<evidence type="ECO:0000313" key="10">
    <source>
        <dbReference type="EMBL" id="TFE37659.1"/>
    </source>
</evidence>
<dbReference type="InterPro" id="IPR000277">
    <property type="entry name" value="Cys/Met-Metab_PyrdxlP-dep_enz"/>
</dbReference>
<dbReference type="AlphaFoldDB" id="A0A4Y8MJM5"/>
<evidence type="ECO:0000256" key="7">
    <source>
        <dbReference type="ARBA" id="ARBA00047625"/>
    </source>
</evidence>
<evidence type="ECO:0000256" key="5">
    <source>
        <dbReference type="ARBA" id="ARBA00046315"/>
    </source>
</evidence>
<dbReference type="PANTHER" id="PTHR43500">
    <property type="entry name" value="CYSTATHIONINE BETA-LYASE-RELATED"/>
    <property type="match status" value="1"/>
</dbReference>
<name>A0A4Y8MJM5_9BURK</name>
<dbReference type="PANTHER" id="PTHR43500:SF1">
    <property type="entry name" value="CYSTATHIONINE BETA-LYASE-RELATED"/>
    <property type="match status" value="1"/>
</dbReference>
<dbReference type="EMBL" id="SNVI01000005">
    <property type="protein sequence ID" value="TFE37659.1"/>
    <property type="molecule type" value="Genomic_DNA"/>
</dbReference>
<comment type="catalytic activity">
    <reaction evidence="6">
        <text>L,L-cystathionine + H2O = L-homocysteine + pyruvate + NH4(+)</text>
        <dbReference type="Rhea" id="RHEA:13965"/>
        <dbReference type="ChEBI" id="CHEBI:15361"/>
        <dbReference type="ChEBI" id="CHEBI:15377"/>
        <dbReference type="ChEBI" id="CHEBI:28938"/>
        <dbReference type="ChEBI" id="CHEBI:58161"/>
        <dbReference type="ChEBI" id="CHEBI:58199"/>
    </reaction>
</comment>
<dbReference type="Gene3D" id="3.40.640.10">
    <property type="entry name" value="Type I PLP-dependent aspartate aminotransferase-like (Major domain)"/>
    <property type="match status" value="1"/>
</dbReference>
<dbReference type="Pfam" id="PF01053">
    <property type="entry name" value="Cys_Met_Meta_PP"/>
    <property type="match status" value="1"/>
</dbReference>
<dbReference type="GO" id="GO:0030170">
    <property type="term" value="F:pyridoxal phosphate binding"/>
    <property type="evidence" value="ECO:0007669"/>
    <property type="project" value="InterPro"/>
</dbReference>
<comment type="similarity">
    <text evidence="2 9">Belongs to the trans-sulfuration enzymes family.</text>
</comment>
<dbReference type="InterPro" id="IPR015421">
    <property type="entry name" value="PyrdxlP-dep_Trfase_major"/>
</dbReference>
<dbReference type="NCBIfam" id="TIGR01324">
    <property type="entry name" value="cysta_beta_ly_B"/>
    <property type="match status" value="1"/>
</dbReference>
<comment type="caution">
    <text evidence="10">The sequence shown here is derived from an EMBL/GenBank/DDBJ whole genome shotgun (WGS) entry which is preliminary data.</text>
</comment>
<dbReference type="InterPro" id="IPR015422">
    <property type="entry name" value="PyrdxlP-dep_Trfase_small"/>
</dbReference>